<evidence type="ECO:0000256" key="6">
    <source>
        <dbReference type="ARBA" id="ARBA00031011"/>
    </source>
</evidence>
<evidence type="ECO:0000313" key="13">
    <source>
        <dbReference type="Proteomes" id="UP000019141"/>
    </source>
</evidence>
<dbReference type="GO" id="GO:0009693">
    <property type="term" value="P:ethylene biosynthetic process"/>
    <property type="evidence" value="ECO:0007669"/>
    <property type="project" value="UniProtKB-KW"/>
</dbReference>
<dbReference type="GO" id="GO:0046872">
    <property type="term" value="F:metal ion binding"/>
    <property type="evidence" value="ECO:0007669"/>
    <property type="project" value="UniProtKB-KW"/>
</dbReference>
<evidence type="ECO:0000256" key="9">
    <source>
        <dbReference type="ARBA" id="ARBA00049359"/>
    </source>
</evidence>
<comment type="caution">
    <text evidence="12">The sequence shown here is derived from an EMBL/GenBank/DDBJ whole genome shotgun (WGS) entry which is preliminary data.</text>
</comment>
<comment type="catalytic activity">
    <reaction evidence="8">
        <text>2-oxoglutarate + O2 + 2 H(+) = ethene + 3 CO2 + H2O</text>
        <dbReference type="Rhea" id="RHEA:31523"/>
        <dbReference type="ChEBI" id="CHEBI:15377"/>
        <dbReference type="ChEBI" id="CHEBI:15378"/>
        <dbReference type="ChEBI" id="CHEBI:15379"/>
        <dbReference type="ChEBI" id="CHEBI:16526"/>
        <dbReference type="ChEBI" id="CHEBI:16810"/>
        <dbReference type="ChEBI" id="CHEBI:18153"/>
        <dbReference type="EC" id="1.13.12.19"/>
    </reaction>
</comment>
<reference evidence="12 13" key="1">
    <citation type="journal article" date="2014" name="Nature">
        <title>An environmental bacterial taxon with a large and distinct metabolic repertoire.</title>
        <authorList>
            <person name="Wilson M.C."/>
            <person name="Mori T."/>
            <person name="Ruckert C."/>
            <person name="Uria A.R."/>
            <person name="Helf M.J."/>
            <person name="Takada K."/>
            <person name="Gernert C."/>
            <person name="Steffens U.A."/>
            <person name="Heycke N."/>
            <person name="Schmitt S."/>
            <person name="Rinke C."/>
            <person name="Helfrich E.J."/>
            <person name="Brachmann A.O."/>
            <person name="Gurgui C."/>
            <person name="Wakimoto T."/>
            <person name="Kracht M."/>
            <person name="Crusemann M."/>
            <person name="Hentschel U."/>
            <person name="Abe I."/>
            <person name="Matsunaga S."/>
            <person name="Kalinowski J."/>
            <person name="Takeyama H."/>
            <person name="Piel J."/>
        </authorList>
    </citation>
    <scope>NUCLEOTIDE SEQUENCE [LARGE SCALE GENOMIC DNA]</scope>
    <source>
        <strain evidence="13">TSY1</strain>
    </source>
</reference>
<dbReference type="Proteomes" id="UP000019141">
    <property type="component" value="Unassembled WGS sequence"/>
</dbReference>
<dbReference type="EC" id="1.14.20.7" evidence="2"/>
<keyword evidence="13" id="KW-1185">Reference proteome</keyword>
<dbReference type="HOGENOM" id="CLU_010119_6_1_7"/>
<proteinExistence type="inferred from homology"/>
<organism evidence="12 13">
    <name type="scientific">Entotheonella factor</name>
    <dbReference type="NCBI Taxonomy" id="1429438"/>
    <lineage>
        <taxon>Bacteria</taxon>
        <taxon>Pseudomonadati</taxon>
        <taxon>Nitrospinota/Tectimicrobiota group</taxon>
        <taxon>Candidatus Tectimicrobiota</taxon>
        <taxon>Candidatus Entotheonellia</taxon>
        <taxon>Candidatus Entotheonellales</taxon>
        <taxon>Candidatus Entotheonellaceae</taxon>
        <taxon>Candidatus Entotheonella</taxon>
    </lineage>
</organism>
<dbReference type="EC" id="1.13.12.19" evidence="3"/>
<sequence length="341" mass="38590">MVASLSHGQARDRVADIPVIDLAPYMSGEPGALPHAAKELREALETIGFFIIINHGVPRELIAQTFAEAKRFHAQPMDVKTALRMNEHNNGYMAMGRYAVWTSDVNDNDKPDLNEAFFLRRERQPNDPLLQSGRLYVGPNRWPENLDGFRERVLQYTDAMDELSRQLMPICATALDLPPDYFDAAFAESQFTFRLSHYPPVAAEVNQFGIAPHTDANFLTFLAQTDVPGLQVRMPDGTWQDVPYIPDSYAVNSGDMMHRWTNGRFKSTPHRAVPPVGSDRYAIPFFLGPHIDTLIECLPTCQGPGRPPRFEPMTYDAYLHWWYKANYDASLQDDLDDTAGD</sequence>
<evidence type="ECO:0000259" key="11">
    <source>
        <dbReference type="PROSITE" id="PS51471"/>
    </source>
</evidence>
<name>W4LWH5_ENTF1</name>
<evidence type="ECO:0000256" key="5">
    <source>
        <dbReference type="ARBA" id="ARBA00022666"/>
    </source>
</evidence>
<evidence type="ECO:0000256" key="3">
    <source>
        <dbReference type="ARBA" id="ARBA00012531"/>
    </source>
</evidence>
<evidence type="ECO:0000256" key="10">
    <source>
        <dbReference type="RuleBase" id="RU003682"/>
    </source>
</evidence>
<accession>W4LWH5</accession>
<comment type="pathway">
    <text evidence="1">Alkene biosynthesis; ethylene biosynthesis via 2-oxoglutarate.</text>
</comment>
<dbReference type="PRINTS" id="PR00682">
    <property type="entry name" value="IPNSYNTHASE"/>
</dbReference>
<comment type="similarity">
    <text evidence="10">Belongs to the iron/ascorbate-dependent oxidoreductase family.</text>
</comment>
<dbReference type="AlphaFoldDB" id="W4LWH5"/>
<dbReference type="EMBL" id="AZHW01000165">
    <property type="protein sequence ID" value="ETX02243.1"/>
    <property type="molecule type" value="Genomic_DNA"/>
</dbReference>
<keyword evidence="10" id="KW-0560">Oxidoreductase</keyword>
<evidence type="ECO:0000256" key="2">
    <source>
        <dbReference type="ARBA" id="ARBA00012293"/>
    </source>
</evidence>
<dbReference type="InterPro" id="IPR026992">
    <property type="entry name" value="DIOX_N"/>
</dbReference>
<comment type="catalytic activity">
    <reaction evidence="9">
        <text>L-arginine + 2-oxoglutarate + O2 = guanidine + L-glutamate 5-semialdehyde + succinate + CO2</text>
        <dbReference type="Rhea" id="RHEA:31535"/>
        <dbReference type="ChEBI" id="CHEBI:15379"/>
        <dbReference type="ChEBI" id="CHEBI:16526"/>
        <dbReference type="ChEBI" id="CHEBI:16810"/>
        <dbReference type="ChEBI" id="CHEBI:30031"/>
        <dbReference type="ChEBI" id="CHEBI:30087"/>
        <dbReference type="ChEBI" id="CHEBI:32682"/>
        <dbReference type="ChEBI" id="CHEBI:58066"/>
        <dbReference type="EC" id="1.14.20.7"/>
    </reaction>
</comment>
<dbReference type="InterPro" id="IPR005123">
    <property type="entry name" value="Oxoglu/Fe-dep_dioxygenase_dom"/>
</dbReference>
<keyword evidence="5" id="KW-0266">Ethylene biosynthesis</keyword>
<dbReference type="Gene3D" id="2.60.120.330">
    <property type="entry name" value="B-lactam Antibiotic, Isopenicillin N Synthase, Chain"/>
    <property type="match status" value="1"/>
</dbReference>
<dbReference type="Pfam" id="PF03171">
    <property type="entry name" value="2OG-FeII_Oxy"/>
    <property type="match status" value="1"/>
</dbReference>
<keyword evidence="10" id="KW-0479">Metal-binding</keyword>
<keyword evidence="10" id="KW-0408">Iron</keyword>
<evidence type="ECO:0000256" key="8">
    <source>
        <dbReference type="ARBA" id="ARBA00047725"/>
    </source>
</evidence>
<protein>
    <recommendedName>
        <fullName evidence="4">2-oxoglutarate-dependent ethylene/succinate-forming enzyme</fullName>
        <ecNumber evidence="3">1.13.12.19</ecNumber>
        <ecNumber evidence="2">1.14.20.7</ecNumber>
    </recommendedName>
    <alternativeName>
        <fullName evidence="6">2-oxoglutarate dioxygenase (ethylene-forming)</fullName>
    </alternativeName>
    <alternativeName>
        <fullName evidence="7">2-oxoglutarate/L-arginine monooxygenase/decarboxylase (succinate-forming)</fullName>
    </alternativeName>
</protein>
<evidence type="ECO:0000256" key="1">
    <source>
        <dbReference type="ARBA" id="ARBA00004767"/>
    </source>
</evidence>
<dbReference type="InterPro" id="IPR027443">
    <property type="entry name" value="IPNS-like_sf"/>
</dbReference>
<dbReference type="Pfam" id="PF14226">
    <property type="entry name" value="DIOX_N"/>
    <property type="match status" value="1"/>
</dbReference>
<dbReference type="InterPro" id="IPR044861">
    <property type="entry name" value="IPNS-like_FE2OG_OXY"/>
</dbReference>
<dbReference type="InterPro" id="IPR050231">
    <property type="entry name" value="Iron_ascorbate_oxido_reductase"/>
</dbReference>
<feature type="domain" description="Fe2OG dioxygenase" evidence="11">
    <location>
        <begin position="188"/>
        <end position="289"/>
    </location>
</feature>
<dbReference type="PROSITE" id="PS51471">
    <property type="entry name" value="FE2OG_OXY"/>
    <property type="match status" value="1"/>
</dbReference>
<gene>
    <name evidence="12" type="ORF">ETSY1_04325</name>
</gene>
<evidence type="ECO:0000256" key="7">
    <source>
        <dbReference type="ARBA" id="ARBA00031282"/>
    </source>
</evidence>
<evidence type="ECO:0000256" key="4">
    <source>
        <dbReference type="ARBA" id="ARBA00019045"/>
    </source>
</evidence>
<evidence type="ECO:0000313" key="12">
    <source>
        <dbReference type="EMBL" id="ETX02243.1"/>
    </source>
</evidence>
<dbReference type="GO" id="GO:0102276">
    <property type="term" value="F:2-oxoglutarate oxygenase/decarboxylase (ethylene-forming) activity"/>
    <property type="evidence" value="ECO:0007669"/>
    <property type="project" value="UniProtKB-EC"/>
</dbReference>
<dbReference type="SUPFAM" id="SSF51197">
    <property type="entry name" value="Clavaminate synthase-like"/>
    <property type="match status" value="1"/>
</dbReference>
<dbReference type="PANTHER" id="PTHR47990">
    <property type="entry name" value="2-OXOGLUTARATE (2OG) AND FE(II)-DEPENDENT OXYGENASE SUPERFAMILY PROTEIN-RELATED"/>
    <property type="match status" value="1"/>
</dbReference>